<dbReference type="Proteomes" id="UP000030710">
    <property type="component" value="Unassembled WGS sequence"/>
</dbReference>
<keyword evidence="1" id="KW-1133">Transmembrane helix</keyword>
<sequence length="164" mass="18510">MFDTSAIKTARDRHWVAPLVILALVALPWSIQIFDARDATFLFAWGLVNTNPPMVTPLPDFLLVYTQGLPKYILAWPLSVLAYAGTLTSAVSGVIFDREDPRVTGGLLLIMAVAQLRLAWGFSFQPYRTAWPIASACCLLIAWWFYWPRVRTRERGYSLDDSAE</sequence>
<evidence type="ECO:0000256" key="1">
    <source>
        <dbReference type="SAM" id="Phobius"/>
    </source>
</evidence>
<evidence type="ECO:0000313" key="4">
    <source>
        <dbReference type="Proteomes" id="UP000030710"/>
    </source>
</evidence>
<dbReference type="RefSeq" id="WP_021056087.1">
    <property type="nucleotide sequence ID" value="NZ_KE356561.1"/>
</dbReference>
<dbReference type="HOGENOM" id="CLU_147139_0_0_2"/>
<feature type="domain" description="DUF8050" evidence="2">
    <location>
        <begin position="9"/>
        <end position="153"/>
    </location>
</feature>
<proteinExistence type="predicted"/>
<feature type="transmembrane region" description="Helical" evidence="1">
    <location>
        <begin position="103"/>
        <end position="123"/>
    </location>
</feature>
<protein>
    <recommendedName>
        <fullName evidence="2">DUF8050 domain-containing protein</fullName>
    </recommendedName>
</protein>
<feature type="transmembrane region" description="Helical" evidence="1">
    <location>
        <begin position="129"/>
        <end position="147"/>
    </location>
</feature>
<dbReference type="NCBIfam" id="TIGR04206">
    <property type="entry name" value="near_ArtA"/>
    <property type="match status" value="1"/>
</dbReference>
<evidence type="ECO:0000259" key="2">
    <source>
        <dbReference type="Pfam" id="PF26224"/>
    </source>
</evidence>
<dbReference type="EMBL" id="KE356561">
    <property type="protein sequence ID" value="ERG96624.1"/>
    <property type="molecule type" value="Genomic_DNA"/>
</dbReference>
<organism evidence="3 4">
    <name type="scientific">Haloquadratum walsbyi J07HQW2</name>
    <dbReference type="NCBI Taxonomy" id="1238425"/>
    <lineage>
        <taxon>Archaea</taxon>
        <taxon>Methanobacteriati</taxon>
        <taxon>Methanobacteriota</taxon>
        <taxon>Stenosarchaea group</taxon>
        <taxon>Halobacteria</taxon>
        <taxon>Halobacteriales</taxon>
        <taxon>Haloferacaceae</taxon>
        <taxon>Haloquadratum</taxon>
    </lineage>
</organism>
<accession>U1N1A3</accession>
<feature type="transmembrane region" description="Helical" evidence="1">
    <location>
        <begin position="73"/>
        <end position="96"/>
    </location>
</feature>
<keyword evidence="1" id="KW-0472">Membrane</keyword>
<dbReference type="STRING" id="1238425.J07HQW2_03106"/>
<dbReference type="Pfam" id="PF26224">
    <property type="entry name" value="DUF8050"/>
    <property type="match status" value="1"/>
</dbReference>
<evidence type="ECO:0000313" key="3">
    <source>
        <dbReference type="EMBL" id="ERG96624.1"/>
    </source>
</evidence>
<name>U1N1A3_9EURY</name>
<keyword evidence="1" id="KW-0812">Transmembrane</keyword>
<gene>
    <name evidence="3" type="ORF">J07HQW2_03106</name>
</gene>
<dbReference type="eggNOG" id="arCOG06274">
    <property type="taxonomic scope" value="Archaea"/>
</dbReference>
<dbReference type="InterPro" id="IPR026436">
    <property type="entry name" value="CHP04206"/>
</dbReference>
<reference evidence="3 4" key="1">
    <citation type="journal article" date="2013" name="PLoS ONE">
        <title>Assembly-driven community genomics of a hypersaline microbial ecosystem.</title>
        <authorList>
            <person name="Podell S."/>
            <person name="Ugalde J.A."/>
            <person name="Narasingarao P."/>
            <person name="Banfield J.F."/>
            <person name="Heidelberg K.B."/>
            <person name="Allen E.E."/>
        </authorList>
    </citation>
    <scope>NUCLEOTIDE SEQUENCE [LARGE SCALE GENOMIC DNA]</scope>
    <source>
        <strain evidence="4">J07HQW2</strain>
    </source>
</reference>
<dbReference type="InterPro" id="IPR058363">
    <property type="entry name" value="DUF8050"/>
</dbReference>
<dbReference type="AlphaFoldDB" id="U1N1A3"/>
<feature type="transmembrane region" description="Helical" evidence="1">
    <location>
        <begin position="15"/>
        <end position="34"/>
    </location>
</feature>